<dbReference type="RefSeq" id="WP_119089954.1">
    <property type="nucleotide sequence ID" value="NZ_QXIW01000030.1"/>
</dbReference>
<evidence type="ECO:0000313" key="1">
    <source>
        <dbReference type="EMBL" id="RIE12566.1"/>
    </source>
</evidence>
<evidence type="ECO:0000313" key="2">
    <source>
        <dbReference type="EMBL" id="RIE12606.1"/>
    </source>
</evidence>
<sequence>MRRLHYFGWRQRKGIALLLVMFIAFASLVLLTTLFGSLAPRRVSVLGGQESDRALAIADGTIDRLLGLINNTGLTFSVASQSSAQDCTQALVTDLLLGINGGSTGDSYTTVSTNVRHYFYDITTDTYYRLESGTADTGTLTNLSTGSPVYGGLTGMDTTYATDNRWFEMDANARYWYDSSKPDTWQIEVTAYNLSSPDIKRTIRAEANRGEMSTATVANGNWYVPSSSTTSYFSDYSGLYHSKVNFGKFEVVVGYVRSDDDLNMGGWAMTRAFAHGTVTDIAIDDGNNHDGRFGIDGVGLAVAKSQALASDHVDAASWPNGSAALTTLSSNAASNYTVSGNATIIFSAPGGVGKVTINGGALLSLPANGAIYVSGDATVSGTVRGQVTIGANGNIYIGDDITYVNPPRLDFNAPPVNPSLQDKLGLIAKNNIIIPVSTYNANKTLTIDAALLAVTGYFGIDSNYSSYSYHSVNSSPHWVGYWNGSQSIYSGASAPAMSSGSNVYGYEEQHTNYDWNLTNGARPPFFPAADDSTAPTIQYLNYTGSDLATLQALIQAQLTVVTPGSDAYANAMRYSYFLNGKTYYCSNATSWNYSGTYTATKNSLYRVSWKEEIAQPVVDTTP</sequence>
<dbReference type="EMBL" id="QXIW01000030">
    <property type="protein sequence ID" value="RIE12566.1"/>
    <property type="molecule type" value="Genomic_DNA"/>
</dbReference>
<dbReference type="Proteomes" id="UP000265724">
    <property type="component" value="Unassembled WGS sequence"/>
</dbReference>
<protein>
    <submittedName>
        <fullName evidence="1">Uncharacterized protein</fullName>
    </submittedName>
</protein>
<organism evidence="1 4">
    <name type="scientific">Candidatus Cryosericum hinesii</name>
    <dbReference type="NCBI Taxonomy" id="2290915"/>
    <lineage>
        <taxon>Bacteria</taxon>
        <taxon>Pseudomonadati</taxon>
        <taxon>Caldisericota/Cryosericota group</taxon>
        <taxon>Candidatus Cryosericota</taxon>
        <taxon>Candidatus Cryosericia</taxon>
        <taxon>Candidatus Cryosericales</taxon>
        <taxon>Candidatus Cryosericaceae</taxon>
        <taxon>Candidatus Cryosericum</taxon>
    </lineage>
</organism>
<dbReference type="EMBL" id="QXIX01000053">
    <property type="protein sequence ID" value="RIE12606.1"/>
    <property type="molecule type" value="Genomic_DNA"/>
</dbReference>
<comment type="caution">
    <text evidence="1">The sequence shown here is derived from an EMBL/GenBank/DDBJ whole genome shotgun (WGS) entry which is preliminary data.</text>
</comment>
<gene>
    <name evidence="2" type="ORF">SMC2_06785</name>
    <name evidence="1" type="ORF">SMC3_06595</name>
</gene>
<evidence type="ECO:0000313" key="4">
    <source>
        <dbReference type="Proteomes" id="UP000266042"/>
    </source>
</evidence>
<name>A0A398DAI4_9BACT</name>
<evidence type="ECO:0000313" key="3">
    <source>
        <dbReference type="Proteomes" id="UP000265724"/>
    </source>
</evidence>
<accession>A0A398DAI4</accession>
<dbReference type="Proteomes" id="UP000266042">
    <property type="component" value="Unassembled WGS sequence"/>
</dbReference>
<keyword evidence="3" id="KW-1185">Reference proteome</keyword>
<dbReference type="AlphaFoldDB" id="A0A398DAI4"/>
<proteinExistence type="predicted"/>
<reference evidence="3 4" key="1">
    <citation type="submission" date="2018-09" db="EMBL/GenBank/DDBJ databases">
        <title>Discovery and Ecogenomic Context for Candidatus Cryosericales, a Global Caldiserica Order Active in Thawing Permafrost.</title>
        <authorList>
            <person name="Martinez M.A."/>
            <person name="Woodcroft B.J."/>
            <person name="Ignacio Espinoza J.C."/>
            <person name="Zayed A."/>
            <person name="Singleton C.M."/>
            <person name="Boyd J."/>
            <person name="Li Y.-F."/>
            <person name="Purvine S."/>
            <person name="Maughan H."/>
            <person name="Hodgkins S.B."/>
            <person name="Anderson D."/>
            <person name="Sederholm M."/>
            <person name="Temperton B."/>
            <person name="Saleska S.R."/>
            <person name="Tyson G.W."/>
            <person name="Rich V.I."/>
        </authorList>
    </citation>
    <scope>NUCLEOTIDE SEQUENCE [LARGE SCALE GENOMIC DNA]</scope>
    <source>
        <strain evidence="2 3">SMC2</strain>
        <strain evidence="1 4">SMC3</strain>
    </source>
</reference>